<evidence type="ECO:0000313" key="4">
    <source>
        <dbReference type="Proteomes" id="UP001461498"/>
    </source>
</evidence>
<dbReference type="Proteomes" id="UP001461498">
    <property type="component" value="Unassembled WGS sequence"/>
</dbReference>
<dbReference type="InterPro" id="IPR045188">
    <property type="entry name" value="Boi1/Boi2-like"/>
</dbReference>
<dbReference type="InterPro" id="IPR011993">
    <property type="entry name" value="PH-like_dom_sf"/>
</dbReference>
<dbReference type="GO" id="GO:0007032">
    <property type="term" value="P:endosome organization"/>
    <property type="evidence" value="ECO:0007669"/>
    <property type="project" value="TreeGrafter"/>
</dbReference>
<dbReference type="SUPFAM" id="SSF50729">
    <property type="entry name" value="PH domain-like"/>
    <property type="match status" value="1"/>
</dbReference>
<dbReference type="AlphaFoldDB" id="A0AAW1CNN3"/>
<dbReference type="GO" id="GO:0042147">
    <property type="term" value="P:retrograde transport, endosome to Golgi"/>
    <property type="evidence" value="ECO:0007669"/>
    <property type="project" value="TreeGrafter"/>
</dbReference>
<accession>A0AAW1CNN3</accession>
<comment type="caution">
    <text evidence="3">The sequence shown here is derived from an EMBL/GenBank/DDBJ whole genome shotgun (WGS) entry which is preliminary data.</text>
</comment>
<evidence type="ECO:0000259" key="2">
    <source>
        <dbReference type="PROSITE" id="PS50003"/>
    </source>
</evidence>
<name>A0AAW1CNN3_9HEMI</name>
<dbReference type="InterPro" id="IPR001849">
    <property type="entry name" value="PH_domain"/>
</dbReference>
<evidence type="ECO:0000313" key="3">
    <source>
        <dbReference type="EMBL" id="KAK9498117.1"/>
    </source>
</evidence>
<keyword evidence="4" id="KW-1185">Reference proteome</keyword>
<dbReference type="GO" id="GO:0005829">
    <property type="term" value="C:cytosol"/>
    <property type="evidence" value="ECO:0007669"/>
    <property type="project" value="GOC"/>
</dbReference>
<dbReference type="SMART" id="SM00233">
    <property type="entry name" value="PH"/>
    <property type="match status" value="1"/>
</dbReference>
<protein>
    <recommendedName>
        <fullName evidence="2">PH domain-containing protein</fullName>
    </recommendedName>
</protein>
<gene>
    <name evidence="3" type="ORF">O3M35_003996</name>
</gene>
<dbReference type="GO" id="GO:0001881">
    <property type="term" value="P:receptor recycling"/>
    <property type="evidence" value="ECO:0007669"/>
    <property type="project" value="TreeGrafter"/>
</dbReference>
<sequence>MRFNERQMIILSNEPADVENRLSYRKVSINPNNNQNKGFKEFWFKLKYNLLFYFKFDQFGQIDSSQPYGVIILENLTVQREEDAATPFAFSITFEGDQKKHIFSAGSEQIVQKWITALNKAPSEQLKKELKQLRDAIIKIKQQKLEAKTADQNRKQIPLTVGNLIEF</sequence>
<evidence type="ECO:0000256" key="1">
    <source>
        <dbReference type="SAM" id="Coils"/>
    </source>
</evidence>
<organism evidence="3 4">
    <name type="scientific">Rhynocoris fuscipes</name>
    <dbReference type="NCBI Taxonomy" id="488301"/>
    <lineage>
        <taxon>Eukaryota</taxon>
        <taxon>Metazoa</taxon>
        <taxon>Ecdysozoa</taxon>
        <taxon>Arthropoda</taxon>
        <taxon>Hexapoda</taxon>
        <taxon>Insecta</taxon>
        <taxon>Pterygota</taxon>
        <taxon>Neoptera</taxon>
        <taxon>Paraneoptera</taxon>
        <taxon>Hemiptera</taxon>
        <taxon>Heteroptera</taxon>
        <taxon>Panheteroptera</taxon>
        <taxon>Cimicomorpha</taxon>
        <taxon>Reduviidae</taxon>
        <taxon>Harpactorinae</taxon>
        <taxon>Harpactorini</taxon>
        <taxon>Rhynocoris</taxon>
    </lineage>
</organism>
<keyword evidence="1" id="KW-0175">Coiled coil</keyword>
<dbReference type="GO" id="GO:0005769">
    <property type="term" value="C:early endosome"/>
    <property type="evidence" value="ECO:0007669"/>
    <property type="project" value="TreeGrafter"/>
</dbReference>
<feature type="domain" description="PH" evidence="2">
    <location>
        <begin position="15"/>
        <end position="123"/>
    </location>
</feature>
<reference evidence="3 4" key="1">
    <citation type="submission" date="2022-12" db="EMBL/GenBank/DDBJ databases">
        <title>Chromosome-level genome assembly of true bugs.</title>
        <authorList>
            <person name="Ma L."/>
            <person name="Li H."/>
        </authorList>
    </citation>
    <scope>NUCLEOTIDE SEQUENCE [LARGE SCALE GENOMIC DNA]</scope>
    <source>
        <strain evidence="3">Lab_2022b</strain>
    </source>
</reference>
<dbReference type="PANTHER" id="PTHR22902">
    <property type="entry name" value="SESQUIPEDALIAN"/>
    <property type="match status" value="1"/>
</dbReference>
<proteinExistence type="predicted"/>
<dbReference type="GO" id="GO:0005802">
    <property type="term" value="C:trans-Golgi network"/>
    <property type="evidence" value="ECO:0007669"/>
    <property type="project" value="TreeGrafter"/>
</dbReference>
<feature type="coiled-coil region" evidence="1">
    <location>
        <begin position="123"/>
        <end position="153"/>
    </location>
</feature>
<dbReference type="EMBL" id="JAPXFL010000013">
    <property type="protein sequence ID" value="KAK9498117.1"/>
    <property type="molecule type" value="Genomic_DNA"/>
</dbReference>
<dbReference type="Gene3D" id="2.30.29.30">
    <property type="entry name" value="Pleckstrin-homology domain (PH domain)/Phosphotyrosine-binding domain (PTB)"/>
    <property type="match status" value="1"/>
</dbReference>
<dbReference type="GO" id="GO:0055037">
    <property type="term" value="C:recycling endosome"/>
    <property type="evidence" value="ECO:0007669"/>
    <property type="project" value="TreeGrafter"/>
</dbReference>
<dbReference type="CDD" id="cd13258">
    <property type="entry name" value="PH_PLEKHJ1"/>
    <property type="match status" value="1"/>
</dbReference>
<dbReference type="PANTHER" id="PTHR22902:SF53">
    <property type="entry name" value="INOSITOL PHOSPHATASE INTERACTING PROTEIN, ISOFORM A"/>
    <property type="match status" value="1"/>
</dbReference>
<dbReference type="PROSITE" id="PS50003">
    <property type="entry name" value="PH_DOMAIN"/>
    <property type="match status" value="1"/>
</dbReference>
<dbReference type="Pfam" id="PF00169">
    <property type="entry name" value="PH"/>
    <property type="match status" value="1"/>
</dbReference>